<gene>
    <name evidence="3" type="ORF">GCM10022207_71960</name>
</gene>
<sequence>MNARTIGRTRVRVSRLGFGAAPLGNLYRAVDDDAALTTIEAAWAEGVRHFDTAPHYGLGLSELRLGRALAHRPRDEFTISTKVGRLLEPNPHPTGSDLPAGGFAVPDTLTRRADYSRDGVLRSLEASRARLGVDRIDIVYLHDPDEHMDTAVAQALPALAELRRQGVIGAVGVGMNSVAPLMRFVIETDVDVVMVAGRWTLADRTALPLLTECADQGVSVVAAAPFNSGLLSDPDPSDGASFDYRSAPPDLLARARALAQVCRRHATVLPHAAIRFPLRHPAVASVVAGFRTPQEVRSAARWAERDLPSRAWEELEAAAIDPPESGTVYTGEGTSRQGRKHGE</sequence>
<keyword evidence="4" id="KW-1185">Reference proteome</keyword>
<dbReference type="CDD" id="cd19152">
    <property type="entry name" value="AKR_AKR15A"/>
    <property type="match status" value="1"/>
</dbReference>
<dbReference type="Gene3D" id="3.20.20.100">
    <property type="entry name" value="NADP-dependent oxidoreductase domain"/>
    <property type="match status" value="1"/>
</dbReference>
<dbReference type="SUPFAM" id="SSF51430">
    <property type="entry name" value="NAD(P)-linked oxidoreductase"/>
    <property type="match status" value="1"/>
</dbReference>
<evidence type="ECO:0000259" key="2">
    <source>
        <dbReference type="Pfam" id="PF00248"/>
    </source>
</evidence>
<proteinExistence type="predicted"/>
<comment type="caution">
    <text evidence="3">The sequence shown here is derived from an EMBL/GenBank/DDBJ whole genome shotgun (WGS) entry which is preliminary data.</text>
</comment>
<dbReference type="Proteomes" id="UP001501563">
    <property type="component" value="Unassembled WGS sequence"/>
</dbReference>
<organism evidence="3 4">
    <name type="scientific">Streptomyces lannensis</name>
    <dbReference type="NCBI Taxonomy" id="766498"/>
    <lineage>
        <taxon>Bacteria</taxon>
        <taxon>Bacillati</taxon>
        <taxon>Actinomycetota</taxon>
        <taxon>Actinomycetes</taxon>
        <taxon>Kitasatosporales</taxon>
        <taxon>Streptomycetaceae</taxon>
        <taxon>Streptomyces</taxon>
    </lineage>
</organism>
<evidence type="ECO:0000256" key="1">
    <source>
        <dbReference type="SAM" id="MobiDB-lite"/>
    </source>
</evidence>
<evidence type="ECO:0000313" key="4">
    <source>
        <dbReference type="Proteomes" id="UP001501563"/>
    </source>
</evidence>
<dbReference type="EMBL" id="BAAAZA010000031">
    <property type="protein sequence ID" value="GAA3893694.1"/>
    <property type="molecule type" value="Genomic_DNA"/>
</dbReference>
<dbReference type="PANTHER" id="PTHR42686">
    <property type="entry name" value="GH17980P-RELATED"/>
    <property type="match status" value="1"/>
</dbReference>
<protein>
    <submittedName>
        <fullName evidence="3">Aldo/keto reductase</fullName>
    </submittedName>
</protein>
<reference evidence="4" key="1">
    <citation type="journal article" date="2019" name="Int. J. Syst. Evol. Microbiol.">
        <title>The Global Catalogue of Microorganisms (GCM) 10K type strain sequencing project: providing services to taxonomists for standard genome sequencing and annotation.</title>
        <authorList>
            <consortium name="The Broad Institute Genomics Platform"/>
            <consortium name="The Broad Institute Genome Sequencing Center for Infectious Disease"/>
            <person name="Wu L."/>
            <person name="Ma J."/>
        </authorList>
    </citation>
    <scope>NUCLEOTIDE SEQUENCE [LARGE SCALE GENOMIC DNA]</scope>
    <source>
        <strain evidence="4">JCM 16578</strain>
    </source>
</reference>
<dbReference type="InterPro" id="IPR020471">
    <property type="entry name" value="AKR"/>
</dbReference>
<evidence type="ECO:0000313" key="3">
    <source>
        <dbReference type="EMBL" id="GAA3893694.1"/>
    </source>
</evidence>
<dbReference type="PANTHER" id="PTHR42686:SF1">
    <property type="entry name" value="GH17980P-RELATED"/>
    <property type="match status" value="1"/>
</dbReference>
<dbReference type="Pfam" id="PF00248">
    <property type="entry name" value="Aldo_ket_red"/>
    <property type="match status" value="1"/>
</dbReference>
<dbReference type="InterPro" id="IPR023210">
    <property type="entry name" value="NADP_OxRdtase_dom"/>
</dbReference>
<feature type="region of interest" description="Disordered" evidence="1">
    <location>
        <begin position="317"/>
        <end position="343"/>
    </location>
</feature>
<name>A0ABP7L284_9ACTN</name>
<feature type="domain" description="NADP-dependent oxidoreductase" evidence="2">
    <location>
        <begin position="15"/>
        <end position="318"/>
    </location>
</feature>
<dbReference type="RefSeq" id="WP_345553334.1">
    <property type="nucleotide sequence ID" value="NZ_BAAAZA010000031.1"/>
</dbReference>
<accession>A0ABP7L284</accession>
<dbReference type="InterPro" id="IPR036812">
    <property type="entry name" value="NAD(P)_OxRdtase_dom_sf"/>
</dbReference>